<keyword evidence="2" id="KW-0813">Transport</keyword>
<dbReference type="PANTHER" id="PTHR48041:SF139">
    <property type="entry name" value="PROTEIN SCARLET"/>
    <property type="match status" value="1"/>
</dbReference>
<sequence>MNSCFFCSGSGKMTLLNTLTSRTDNETLDSAGDIRVNGVDVGQGIRKISAYITQDDLFIATMTVKEHLTFRV</sequence>
<reference evidence="6" key="2">
    <citation type="submission" date="2020-11" db="EMBL/GenBank/DDBJ databases">
        <authorList>
            <person name="McCartney M.A."/>
            <person name="Auch B."/>
            <person name="Kono T."/>
            <person name="Mallez S."/>
            <person name="Becker A."/>
            <person name="Gohl D.M."/>
            <person name="Silverstein K.A.T."/>
            <person name="Koren S."/>
            <person name="Bechman K.B."/>
            <person name="Herman A."/>
            <person name="Abrahante J.E."/>
            <person name="Garbe J."/>
        </authorList>
    </citation>
    <scope>NUCLEOTIDE SEQUENCE</scope>
    <source>
        <strain evidence="6">Duluth1</strain>
        <tissue evidence="6">Whole animal</tissue>
    </source>
</reference>
<dbReference type="Gene3D" id="3.40.50.300">
    <property type="entry name" value="P-loop containing nucleotide triphosphate hydrolases"/>
    <property type="match status" value="1"/>
</dbReference>
<dbReference type="Proteomes" id="UP000828390">
    <property type="component" value="Unassembled WGS sequence"/>
</dbReference>
<evidence type="ECO:0000256" key="3">
    <source>
        <dbReference type="ARBA" id="ARBA00022692"/>
    </source>
</evidence>
<protein>
    <submittedName>
        <fullName evidence="6">Uncharacterized protein</fullName>
    </submittedName>
</protein>
<dbReference type="AlphaFoldDB" id="A0A9D4IVM7"/>
<dbReference type="InterPro" id="IPR050352">
    <property type="entry name" value="ABCG_transporters"/>
</dbReference>
<evidence type="ECO:0000256" key="1">
    <source>
        <dbReference type="ARBA" id="ARBA00004141"/>
    </source>
</evidence>
<name>A0A9D4IVM7_DREPO</name>
<keyword evidence="3" id="KW-0812">Transmembrane</keyword>
<accession>A0A9D4IVM7</accession>
<gene>
    <name evidence="6" type="ORF">DPMN_168128</name>
</gene>
<proteinExistence type="predicted"/>
<evidence type="ECO:0000256" key="2">
    <source>
        <dbReference type="ARBA" id="ARBA00022448"/>
    </source>
</evidence>
<dbReference type="SUPFAM" id="SSF52540">
    <property type="entry name" value="P-loop containing nucleoside triphosphate hydrolases"/>
    <property type="match status" value="1"/>
</dbReference>
<evidence type="ECO:0000256" key="5">
    <source>
        <dbReference type="ARBA" id="ARBA00023136"/>
    </source>
</evidence>
<keyword evidence="5" id="KW-0472">Membrane</keyword>
<dbReference type="GO" id="GO:0042626">
    <property type="term" value="F:ATPase-coupled transmembrane transporter activity"/>
    <property type="evidence" value="ECO:0007669"/>
    <property type="project" value="TreeGrafter"/>
</dbReference>
<evidence type="ECO:0000313" key="6">
    <source>
        <dbReference type="EMBL" id="KAH3789936.1"/>
    </source>
</evidence>
<dbReference type="PANTHER" id="PTHR48041">
    <property type="entry name" value="ABC TRANSPORTER G FAMILY MEMBER 28"/>
    <property type="match status" value="1"/>
</dbReference>
<dbReference type="GO" id="GO:0005886">
    <property type="term" value="C:plasma membrane"/>
    <property type="evidence" value="ECO:0007669"/>
    <property type="project" value="TreeGrafter"/>
</dbReference>
<comment type="caution">
    <text evidence="6">The sequence shown here is derived from an EMBL/GenBank/DDBJ whole genome shotgun (WGS) entry which is preliminary data.</text>
</comment>
<organism evidence="6 7">
    <name type="scientific">Dreissena polymorpha</name>
    <name type="common">Zebra mussel</name>
    <name type="synonym">Mytilus polymorpha</name>
    <dbReference type="NCBI Taxonomy" id="45954"/>
    <lineage>
        <taxon>Eukaryota</taxon>
        <taxon>Metazoa</taxon>
        <taxon>Spiralia</taxon>
        <taxon>Lophotrochozoa</taxon>
        <taxon>Mollusca</taxon>
        <taxon>Bivalvia</taxon>
        <taxon>Autobranchia</taxon>
        <taxon>Heteroconchia</taxon>
        <taxon>Euheterodonta</taxon>
        <taxon>Imparidentia</taxon>
        <taxon>Neoheterodontei</taxon>
        <taxon>Myida</taxon>
        <taxon>Dreissenoidea</taxon>
        <taxon>Dreissenidae</taxon>
        <taxon>Dreissena</taxon>
    </lineage>
</organism>
<keyword evidence="7" id="KW-1185">Reference proteome</keyword>
<evidence type="ECO:0000256" key="4">
    <source>
        <dbReference type="ARBA" id="ARBA00022989"/>
    </source>
</evidence>
<keyword evidence="4" id="KW-1133">Transmembrane helix</keyword>
<dbReference type="InterPro" id="IPR027417">
    <property type="entry name" value="P-loop_NTPase"/>
</dbReference>
<comment type="subcellular location">
    <subcellularLocation>
        <location evidence="1">Membrane</location>
        <topology evidence="1">Multi-pass membrane protein</topology>
    </subcellularLocation>
</comment>
<reference evidence="6" key="1">
    <citation type="journal article" date="2019" name="bioRxiv">
        <title>The Genome of the Zebra Mussel, Dreissena polymorpha: A Resource for Invasive Species Research.</title>
        <authorList>
            <person name="McCartney M.A."/>
            <person name="Auch B."/>
            <person name="Kono T."/>
            <person name="Mallez S."/>
            <person name="Zhang Y."/>
            <person name="Obille A."/>
            <person name="Becker A."/>
            <person name="Abrahante J.E."/>
            <person name="Garbe J."/>
            <person name="Badalamenti J.P."/>
            <person name="Herman A."/>
            <person name="Mangelson H."/>
            <person name="Liachko I."/>
            <person name="Sullivan S."/>
            <person name="Sone E.D."/>
            <person name="Koren S."/>
            <person name="Silverstein K.A.T."/>
            <person name="Beckman K.B."/>
            <person name="Gohl D.M."/>
        </authorList>
    </citation>
    <scope>NUCLEOTIDE SEQUENCE</scope>
    <source>
        <strain evidence="6">Duluth1</strain>
        <tissue evidence="6">Whole animal</tissue>
    </source>
</reference>
<evidence type="ECO:0000313" key="7">
    <source>
        <dbReference type="Proteomes" id="UP000828390"/>
    </source>
</evidence>
<dbReference type="EMBL" id="JAIWYP010000008">
    <property type="protein sequence ID" value="KAH3789936.1"/>
    <property type="molecule type" value="Genomic_DNA"/>
</dbReference>